<dbReference type="AlphaFoldDB" id="A0A369KSW7"/>
<dbReference type="GO" id="GO:0031012">
    <property type="term" value="C:extracellular matrix"/>
    <property type="evidence" value="ECO:0007669"/>
    <property type="project" value="TreeGrafter"/>
</dbReference>
<dbReference type="InterPro" id="IPR032675">
    <property type="entry name" value="LRR_dom_sf"/>
</dbReference>
<keyword evidence="5" id="KW-1185">Reference proteome</keyword>
<gene>
    <name evidence="4" type="ORF">DCC88_08155</name>
</gene>
<accession>A0A369KSW7</accession>
<dbReference type="SMART" id="SM00369">
    <property type="entry name" value="LRR_TYP"/>
    <property type="match status" value="6"/>
</dbReference>
<keyword evidence="2" id="KW-0732">Signal</keyword>
<dbReference type="SUPFAM" id="SSF52058">
    <property type="entry name" value="L domain-like"/>
    <property type="match status" value="1"/>
</dbReference>
<dbReference type="InterPro" id="IPR003591">
    <property type="entry name" value="Leu-rich_rpt_typical-subtyp"/>
</dbReference>
<keyword evidence="1" id="KW-0433">Leucine-rich repeat</keyword>
<dbReference type="InterPro" id="IPR001611">
    <property type="entry name" value="Leu-rich_rpt"/>
</dbReference>
<evidence type="ECO:0000313" key="5">
    <source>
        <dbReference type="Proteomes" id="UP000253934"/>
    </source>
</evidence>
<dbReference type="Pfam" id="PF13855">
    <property type="entry name" value="LRR_8"/>
    <property type="match status" value="1"/>
</dbReference>
<proteinExistence type="predicted"/>
<keyword evidence="3" id="KW-0677">Repeat</keyword>
<evidence type="ECO:0000256" key="2">
    <source>
        <dbReference type="ARBA" id="ARBA00022729"/>
    </source>
</evidence>
<sequence length="385" mass="44492">MNLNFFSPYKILLILIFQTCLNLFAIEIKTAYHYLEINDNSIFLVKNKKNNFDAKIAKNIFNQNTYGGVTESYQDLIDFFIDIKSNDKNLKIVIKPNQKKVCSELKFNIINSKIKMIPTKYELNSAVNCEYEVLKPKDDKVFEFKLLFNHTFKHWCTSEKESDAKFTALKISEDCTIKDPSQIYSINLNSSSIKDISPVSGFLNLKYLILGHNNIEKLTNGILDKLVNLNWLWLMHNQLKEISSEVFKNLEKLDWLSLYNNQISFISPYAFKNLKNLQGIELSNNLLKTYPIGLMDSINLISIEMDSNEIESVPENAFKNLPLLTNISIANNKIKNIPENLFANNNNLYFVNLSNNIISNLHEKTKSDLKKVENVNLFGNSLKLR</sequence>
<evidence type="ECO:0000313" key="4">
    <source>
        <dbReference type="EMBL" id="RDB35805.1"/>
    </source>
</evidence>
<dbReference type="PANTHER" id="PTHR24373">
    <property type="entry name" value="SLIT RELATED LEUCINE-RICH REPEAT NEURONAL PROTEIN"/>
    <property type="match status" value="1"/>
</dbReference>
<reference evidence="4" key="1">
    <citation type="submission" date="2018-04" db="EMBL/GenBank/DDBJ databases">
        <title>Draft genome sequence of the Candidatus Spirobacillus cienkowskii, a pathogen of freshwater Daphnia species, reconstructed from hemolymph metagenomic reads.</title>
        <authorList>
            <person name="Bresciani L."/>
            <person name="Lemos L.N."/>
            <person name="Wale N."/>
            <person name="Lin J.Y."/>
            <person name="Fernandes G.R."/>
            <person name="Duffy M.A."/>
            <person name="Rodrigues J.M."/>
        </authorList>
    </citation>
    <scope>NUCLEOTIDE SEQUENCE [LARGE SCALE GENOMIC DNA]</scope>
    <source>
        <strain evidence="4">Binning01</strain>
    </source>
</reference>
<dbReference type="PROSITE" id="PS51450">
    <property type="entry name" value="LRR"/>
    <property type="match status" value="3"/>
</dbReference>
<dbReference type="Proteomes" id="UP000253934">
    <property type="component" value="Unassembled WGS sequence"/>
</dbReference>
<comment type="caution">
    <text evidence="4">The sequence shown here is derived from an EMBL/GenBank/DDBJ whole genome shotgun (WGS) entry which is preliminary data.</text>
</comment>
<protein>
    <recommendedName>
        <fullName evidence="6">Leucine-rich repeat domain-containing protein</fullName>
    </recommendedName>
</protein>
<evidence type="ECO:0000256" key="3">
    <source>
        <dbReference type="ARBA" id="ARBA00022737"/>
    </source>
</evidence>
<evidence type="ECO:0000256" key="1">
    <source>
        <dbReference type="ARBA" id="ARBA00022614"/>
    </source>
</evidence>
<dbReference type="EMBL" id="QOVW01000074">
    <property type="protein sequence ID" value="RDB35805.1"/>
    <property type="molecule type" value="Genomic_DNA"/>
</dbReference>
<dbReference type="GO" id="GO:0005615">
    <property type="term" value="C:extracellular space"/>
    <property type="evidence" value="ECO:0007669"/>
    <property type="project" value="TreeGrafter"/>
</dbReference>
<organism evidence="4 5">
    <name type="scientific">Spirobacillus cienkowskii</name>
    <dbReference type="NCBI Taxonomy" id="495820"/>
    <lineage>
        <taxon>Bacteria</taxon>
        <taxon>Pseudomonadati</taxon>
        <taxon>Bdellovibrionota</taxon>
        <taxon>Oligoflexia</taxon>
        <taxon>Silvanigrellales</taxon>
        <taxon>Spirobacillus</taxon>
    </lineage>
</organism>
<name>A0A369KSW7_9BACT</name>
<dbReference type="Gene3D" id="3.80.10.10">
    <property type="entry name" value="Ribonuclease Inhibitor"/>
    <property type="match status" value="2"/>
</dbReference>
<dbReference type="InterPro" id="IPR050328">
    <property type="entry name" value="Dev_Immune_Receptor"/>
</dbReference>
<evidence type="ECO:0008006" key="6">
    <source>
        <dbReference type="Google" id="ProtNLM"/>
    </source>
</evidence>
<dbReference type="PANTHER" id="PTHR24373:SF370">
    <property type="entry name" value="FISH-LIPS, ISOFORM E"/>
    <property type="match status" value="1"/>
</dbReference>